<reference evidence="9 10" key="1">
    <citation type="journal article" date="2015" name="BMC Genomics">
        <title>Genome mining reveals unlocked bioactive potential of marine Gram-negative bacteria.</title>
        <authorList>
            <person name="Machado H."/>
            <person name="Sonnenschein E.C."/>
            <person name="Melchiorsen J."/>
            <person name="Gram L."/>
        </authorList>
    </citation>
    <scope>NUCLEOTIDE SEQUENCE [LARGE SCALE GENOMIC DNA]</scope>
    <source>
        <strain evidence="9 10">S3137</strain>
    </source>
</reference>
<evidence type="ECO:0000256" key="3">
    <source>
        <dbReference type="ARBA" id="ARBA00022475"/>
    </source>
</evidence>
<keyword evidence="7" id="KW-0653">Protein transport</keyword>
<dbReference type="GeneID" id="58230208"/>
<dbReference type="Gene3D" id="3.30.420.270">
    <property type="match status" value="1"/>
</dbReference>
<keyword evidence="7" id="KW-0813">Transport</keyword>
<dbReference type="AlphaFoldDB" id="A0A0F4PMM3"/>
<keyword evidence="5 8" id="KW-1133">Transmembrane helix</keyword>
<name>A0A0F4PMM3_9GAMM</name>
<dbReference type="Pfam" id="PF02472">
    <property type="entry name" value="ExbD"/>
    <property type="match status" value="1"/>
</dbReference>
<dbReference type="GO" id="GO:0005886">
    <property type="term" value="C:plasma membrane"/>
    <property type="evidence" value="ECO:0007669"/>
    <property type="project" value="UniProtKB-SubCell"/>
</dbReference>
<comment type="caution">
    <text evidence="9">The sequence shown here is derived from an EMBL/GenBank/DDBJ whole genome shotgun (WGS) entry which is preliminary data.</text>
</comment>
<evidence type="ECO:0000256" key="7">
    <source>
        <dbReference type="RuleBase" id="RU003879"/>
    </source>
</evidence>
<organism evidence="9 10">
    <name type="scientific">Pseudoalteromonas ruthenica</name>
    <dbReference type="NCBI Taxonomy" id="151081"/>
    <lineage>
        <taxon>Bacteria</taxon>
        <taxon>Pseudomonadati</taxon>
        <taxon>Pseudomonadota</taxon>
        <taxon>Gammaproteobacteria</taxon>
        <taxon>Alteromonadales</taxon>
        <taxon>Pseudoalteromonadaceae</taxon>
        <taxon>Pseudoalteromonas</taxon>
    </lineage>
</organism>
<sequence length="133" mass="14884">MARKQRFREEEEAAVDMTPMLDIVFIMLIFFIVTTSFVKEAGIDVNKPEAAQATKKKNANIFIAVRSNGEIWMDKRQVDVERVAANIERLLAEQPTEIVIIQADKDAKHGVVVKVMDQIKAAGIDKISIAGDK</sequence>
<evidence type="ECO:0000256" key="1">
    <source>
        <dbReference type="ARBA" id="ARBA00004162"/>
    </source>
</evidence>
<keyword evidence="3" id="KW-1003">Cell membrane</keyword>
<dbReference type="PANTHER" id="PTHR30558">
    <property type="entry name" value="EXBD MEMBRANE COMPONENT OF PMF-DRIVEN MACROMOLECULE IMPORT SYSTEM"/>
    <property type="match status" value="1"/>
</dbReference>
<dbReference type="Proteomes" id="UP000033664">
    <property type="component" value="Unassembled WGS sequence"/>
</dbReference>
<evidence type="ECO:0000256" key="4">
    <source>
        <dbReference type="ARBA" id="ARBA00022692"/>
    </source>
</evidence>
<dbReference type="PATRIC" id="fig|151081.8.peg.2461"/>
<evidence type="ECO:0000256" key="5">
    <source>
        <dbReference type="ARBA" id="ARBA00022989"/>
    </source>
</evidence>
<evidence type="ECO:0000256" key="2">
    <source>
        <dbReference type="ARBA" id="ARBA00005811"/>
    </source>
</evidence>
<accession>A0A0F4PMM3</accession>
<dbReference type="eggNOG" id="COG0848">
    <property type="taxonomic scope" value="Bacteria"/>
</dbReference>
<evidence type="ECO:0000313" key="10">
    <source>
        <dbReference type="Proteomes" id="UP000033664"/>
    </source>
</evidence>
<keyword evidence="6 8" id="KW-0472">Membrane</keyword>
<feature type="transmembrane region" description="Helical" evidence="8">
    <location>
        <begin position="20"/>
        <end position="38"/>
    </location>
</feature>
<comment type="subcellular location">
    <subcellularLocation>
        <location evidence="1">Cell membrane</location>
        <topology evidence="1">Single-pass membrane protein</topology>
    </subcellularLocation>
    <subcellularLocation>
        <location evidence="7">Cell membrane</location>
        <topology evidence="7">Single-pass type II membrane protein</topology>
    </subcellularLocation>
</comment>
<dbReference type="EMBL" id="JXXZ01000018">
    <property type="protein sequence ID" value="KJY96273.1"/>
    <property type="molecule type" value="Genomic_DNA"/>
</dbReference>
<dbReference type="GO" id="GO:0015031">
    <property type="term" value="P:protein transport"/>
    <property type="evidence" value="ECO:0007669"/>
    <property type="project" value="UniProtKB-KW"/>
</dbReference>
<keyword evidence="10" id="KW-1185">Reference proteome</keyword>
<dbReference type="GO" id="GO:0022857">
    <property type="term" value="F:transmembrane transporter activity"/>
    <property type="evidence" value="ECO:0007669"/>
    <property type="project" value="InterPro"/>
</dbReference>
<dbReference type="OrthoDB" id="9793581at2"/>
<proteinExistence type="inferred from homology"/>
<dbReference type="InterPro" id="IPR003400">
    <property type="entry name" value="ExbD"/>
</dbReference>
<keyword evidence="4 7" id="KW-0812">Transmembrane</keyword>
<dbReference type="FunFam" id="3.30.420.270:FF:000007">
    <property type="entry name" value="Biopolymer transport protein ExbD"/>
    <property type="match status" value="1"/>
</dbReference>
<evidence type="ECO:0000256" key="8">
    <source>
        <dbReference type="SAM" id="Phobius"/>
    </source>
</evidence>
<comment type="similarity">
    <text evidence="2 7">Belongs to the ExbD/TolR family.</text>
</comment>
<protein>
    <submittedName>
        <fullName evidence="9">Biopolymer transporter ExbD</fullName>
    </submittedName>
</protein>
<gene>
    <name evidence="9" type="ORF">TW72_17060</name>
</gene>
<evidence type="ECO:0000313" key="9">
    <source>
        <dbReference type="EMBL" id="KJY96273.1"/>
    </source>
</evidence>
<dbReference type="RefSeq" id="WP_022946739.1">
    <property type="nucleotide sequence ID" value="NZ_CP023396.1"/>
</dbReference>
<dbReference type="PANTHER" id="PTHR30558:SF13">
    <property type="entry name" value="BIOPOLYMER TRANSPORT PROTEIN EXBD2"/>
    <property type="match status" value="1"/>
</dbReference>
<evidence type="ECO:0000256" key="6">
    <source>
        <dbReference type="ARBA" id="ARBA00023136"/>
    </source>
</evidence>